<name>A0A7M5UCS4_9CNID</name>
<accession>A0A7M5UCS4</accession>
<feature type="region of interest" description="Disordered" evidence="5">
    <location>
        <begin position="227"/>
        <end position="301"/>
    </location>
</feature>
<dbReference type="GO" id="GO:0003713">
    <property type="term" value="F:transcription coactivator activity"/>
    <property type="evidence" value="ECO:0007669"/>
    <property type="project" value="TreeGrafter"/>
</dbReference>
<dbReference type="Proteomes" id="UP000594262">
    <property type="component" value="Unplaced"/>
</dbReference>
<dbReference type="InterPro" id="IPR001202">
    <property type="entry name" value="WW_dom"/>
</dbReference>
<dbReference type="GO" id="GO:0005737">
    <property type="term" value="C:cytoplasm"/>
    <property type="evidence" value="ECO:0007669"/>
    <property type="project" value="UniProtKB-SubCell"/>
</dbReference>
<evidence type="ECO:0000259" key="6">
    <source>
        <dbReference type="PROSITE" id="PS50020"/>
    </source>
</evidence>
<feature type="compositionally biased region" description="Low complexity" evidence="5">
    <location>
        <begin position="361"/>
        <end position="373"/>
    </location>
</feature>
<dbReference type="OrthoDB" id="3045089at2759"/>
<feature type="compositionally biased region" description="Polar residues" evidence="5">
    <location>
        <begin position="227"/>
        <end position="236"/>
    </location>
</feature>
<feature type="compositionally biased region" description="Low complexity" evidence="5">
    <location>
        <begin position="170"/>
        <end position="200"/>
    </location>
</feature>
<evidence type="ECO:0000256" key="4">
    <source>
        <dbReference type="ARBA" id="ARBA00023242"/>
    </source>
</evidence>
<evidence type="ECO:0000313" key="7">
    <source>
        <dbReference type="EnsemblMetazoa" id="CLYHEMP008819.1"/>
    </source>
</evidence>
<dbReference type="PANTHER" id="PTHR17616">
    <property type="entry name" value="YES-ASSOCIATED PROTEIN YAP1 FAMILY MEMBER"/>
    <property type="match status" value="1"/>
</dbReference>
<dbReference type="AlphaFoldDB" id="A0A7M5UCS4"/>
<protein>
    <recommendedName>
        <fullName evidence="6">WW domain-containing protein</fullName>
    </recommendedName>
</protein>
<dbReference type="SUPFAM" id="SSF51045">
    <property type="entry name" value="WW domain"/>
    <property type="match status" value="2"/>
</dbReference>
<dbReference type="GO" id="GO:0045944">
    <property type="term" value="P:positive regulation of transcription by RNA polymerase II"/>
    <property type="evidence" value="ECO:0007669"/>
    <property type="project" value="TreeGrafter"/>
</dbReference>
<feature type="domain" description="WW" evidence="6">
    <location>
        <begin position="202"/>
        <end position="235"/>
    </location>
</feature>
<feature type="domain" description="WW" evidence="6">
    <location>
        <begin position="133"/>
        <end position="166"/>
    </location>
</feature>
<dbReference type="EnsemblMetazoa" id="CLYHEMT008819.1">
    <property type="protein sequence ID" value="CLYHEMP008819.1"/>
    <property type="gene ID" value="CLYHEMG008819"/>
</dbReference>
<comment type="subcellular location">
    <subcellularLocation>
        <location evidence="2">Cytoplasm</location>
    </subcellularLocation>
    <subcellularLocation>
        <location evidence="1">Nucleus</location>
    </subcellularLocation>
</comment>
<dbReference type="InterPro" id="IPR036020">
    <property type="entry name" value="WW_dom_sf"/>
</dbReference>
<evidence type="ECO:0000256" key="3">
    <source>
        <dbReference type="ARBA" id="ARBA00022490"/>
    </source>
</evidence>
<dbReference type="Pfam" id="PF00397">
    <property type="entry name" value="WW"/>
    <property type="match status" value="2"/>
</dbReference>
<evidence type="ECO:0000313" key="8">
    <source>
        <dbReference type="Proteomes" id="UP000594262"/>
    </source>
</evidence>
<dbReference type="PROSITE" id="PS50020">
    <property type="entry name" value="WW_DOMAIN_2"/>
    <property type="match status" value="2"/>
</dbReference>
<dbReference type="InterPro" id="IPR051583">
    <property type="entry name" value="YAP1"/>
</dbReference>
<reference evidence="7" key="1">
    <citation type="submission" date="2021-01" db="UniProtKB">
        <authorList>
            <consortium name="EnsemblMetazoa"/>
        </authorList>
    </citation>
    <scope>IDENTIFICATION</scope>
</reference>
<feature type="region of interest" description="Disordered" evidence="5">
    <location>
        <begin position="32"/>
        <end position="149"/>
    </location>
</feature>
<keyword evidence="8" id="KW-1185">Reference proteome</keyword>
<feature type="compositionally biased region" description="Low complexity" evidence="5">
    <location>
        <begin position="93"/>
        <end position="107"/>
    </location>
</feature>
<dbReference type="CDD" id="cd00201">
    <property type="entry name" value="WW"/>
    <property type="match status" value="2"/>
</dbReference>
<dbReference type="FunFam" id="2.20.70.10:FF:000019">
    <property type="entry name" value="Putative transcriptional coactivator YAP1"/>
    <property type="match status" value="1"/>
</dbReference>
<dbReference type="PANTHER" id="PTHR17616:SF8">
    <property type="entry name" value="TRANSCRIPTIONAL COACTIVATOR YORKIE"/>
    <property type="match status" value="1"/>
</dbReference>
<evidence type="ECO:0000256" key="5">
    <source>
        <dbReference type="SAM" id="MobiDB-lite"/>
    </source>
</evidence>
<feature type="region of interest" description="Disordered" evidence="5">
    <location>
        <begin position="167"/>
        <end position="211"/>
    </location>
</feature>
<dbReference type="PROSITE" id="PS01159">
    <property type="entry name" value="WW_DOMAIN_1"/>
    <property type="match status" value="2"/>
</dbReference>
<feature type="compositionally biased region" description="Polar residues" evidence="5">
    <location>
        <begin position="108"/>
        <end position="132"/>
    </location>
</feature>
<dbReference type="SMART" id="SM00456">
    <property type="entry name" value="WW"/>
    <property type="match status" value="2"/>
</dbReference>
<evidence type="ECO:0000256" key="2">
    <source>
        <dbReference type="ARBA" id="ARBA00004496"/>
    </source>
</evidence>
<organism evidence="7 8">
    <name type="scientific">Clytia hemisphaerica</name>
    <dbReference type="NCBI Taxonomy" id="252671"/>
    <lineage>
        <taxon>Eukaryota</taxon>
        <taxon>Metazoa</taxon>
        <taxon>Cnidaria</taxon>
        <taxon>Hydrozoa</taxon>
        <taxon>Hydroidolina</taxon>
        <taxon>Leptothecata</taxon>
        <taxon>Obeliida</taxon>
        <taxon>Clytiidae</taxon>
        <taxon>Clytia</taxon>
    </lineage>
</organism>
<feature type="compositionally biased region" description="Polar residues" evidence="5">
    <location>
        <begin position="290"/>
        <end position="301"/>
    </location>
</feature>
<dbReference type="GO" id="GO:0035329">
    <property type="term" value="P:hippo signaling"/>
    <property type="evidence" value="ECO:0007669"/>
    <property type="project" value="TreeGrafter"/>
</dbReference>
<feature type="region of interest" description="Disordered" evidence="5">
    <location>
        <begin position="357"/>
        <end position="380"/>
    </location>
</feature>
<sequence>MAMQDPNQSKSTLHVRSDSKDALDALFMVAESKGSNKMGNASKPFRERNLPPSFFKQPTDGPVHRKTQSLPILDYGNKFPQQMSPAGAGSGGDNSTSGNVSNTNNTNQHMRQQNQANQPNHQRFLSSGNVLDNQLPPGWESRTTPQGQSYFIDHFNRRTTWDDPRKAHSMTMLPQTQQQQQGQQQAQASPQQQQQLQQSGLGPLPDGWEQAHTPEGEVYFINHKKQTTSWSDPRLSQQQQQQQQQNMGSTSPPPMNTQQSMHFMKQQQQQQQQQMLMQQQQQQVQHQHQRSGSNHQIDPILGSNSLLGNLVRDKYGMPMNIGMGIHGRGSSTDSGLDGMGTLLTPPVDDPMNMDEVDMEGNQPLNTQNQNQNQDGRLNHNRGLPDCFDSMQGTSVDIGILDNDPINSLPLSEMDIASMDISNNLTWL</sequence>
<proteinExistence type="predicted"/>
<evidence type="ECO:0000256" key="1">
    <source>
        <dbReference type="ARBA" id="ARBA00004123"/>
    </source>
</evidence>
<dbReference type="GeneID" id="136807369"/>
<keyword evidence="4" id="KW-0539">Nucleus</keyword>
<dbReference type="Gene3D" id="2.20.70.10">
    <property type="match status" value="2"/>
</dbReference>
<dbReference type="GO" id="GO:0005634">
    <property type="term" value="C:nucleus"/>
    <property type="evidence" value="ECO:0007669"/>
    <property type="project" value="UniProtKB-SubCell"/>
</dbReference>
<keyword evidence="3" id="KW-0963">Cytoplasm</keyword>
<feature type="compositionally biased region" description="Low complexity" evidence="5">
    <location>
        <begin position="258"/>
        <end position="286"/>
    </location>
</feature>
<dbReference type="RefSeq" id="XP_066920044.1">
    <property type="nucleotide sequence ID" value="XM_067063943.1"/>
</dbReference>
<dbReference type="Gene3D" id="6.20.430.10">
    <property type="match status" value="1"/>
</dbReference>